<evidence type="ECO:0000313" key="2">
    <source>
        <dbReference type="Proteomes" id="UP000290289"/>
    </source>
</evidence>
<protein>
    <submittedName>
        <fullName evidence="1">Uncharacterized protein</fullName>
    </submittedName>
</protein>
<dbReference type="Proteomes" id="UP000290289">
    <property type="component" value="Chromosome 15"/>
</dbReference>
<sequence>MFSLETNKTFPHRTMACRHMGKVIYGAKHLMAKRNGALHLNAQLYHSSEEFHEQPFPPESKWHQKAFLS</sequence>
<reference evidence="1 2" key="1">
    <citation type="submission" date="2018-10" db="EMBL/GenBank/DDBJ databases">
        <title>A high-quality apple genome assembly.</title>
        <authorList>
            <person name="Hu J."/>
        </authorList>
    </citation>
    <scope>NUCLEOTIDE SEQUENCE [LARGE SCALE GENOMIC DNA]</scope>
    <source>
        <strain evidence="2">cv. HFTH1</strain>
        <tissue evidence="1">Young leaf</tissue>
    </source>
</reference>
<dbReference type="AlphaFoldDB" id="A0A498HLZ4"/>
<dbReference type="EMBL" id="RDQH01000341">
    <property type="protein sequence ID" value="RXH72486.1"/>
    <property type="molecule type" value="Genomic_DNA"/>
</dbReference>
<proteinExistence type="predicted"/>
<name>A0A498HLZ4_MALDO</name>
<organism evidence="1 2">
    <name type="scientific">Malus domestica</name>
    <name type="common">Apple</name>
    <name type="synonym">Pyrus malus</name>
    <dbReference type="NCBI Taxonomy" id="3750"/>
    <lineage>
        <taxon>Eukaryota</taxon>
        <taxon>Viridiplantae</taxon>
        <taxon>Streptophyta</taxon>
        <taxon>Embryophyta</taxon>
        <taxon>Tracheophyta</taxon>
        <taxon>Spermatophyta</taxon>
        <taxon>Magnoliopsida</taxon>
        <taxon>eudicotyledons</taxon>
        <taxon>Gunneridae</taxon>
        <taxon>Pentapetalae</taxon>
        <taxon>rosids</taxon>
        <taxon>fabids</taxon>
        <taxon>Rosales</taxon>
        <taxon>Rosaceae</taxon>
        <taxon>Amygdaloideae</taxon>
        <taxon>Maleae</taxon>
        <taxon>Malus</taxon>
    </lineage>
</organism>
<keyword evidence="2" id="KW-1185">Reference proteome</keyword>
<gene>
    <name evidence="1" type="ORF">DVH24_012170</name>
</gene>
<evidence type="ECO:0000313" key="1">
    <source>
        <dbReference type="EMBL" id="RXH72486.1"/>
    </source>
</evidence>
<accession>A0A498HLZ4</accession>
<comment type="caution">
    <text evidence="1">The sequence shown here is derived from an EMBL/GenBank/DDBJ whole genome shotgun (WGS) entry which is preliminary data.</text>
</comment>